<name>A0A2A6D2C8_PRIPA</name>
<organism evidence="1 2">
    <name type="scientific">Pristionchus pacificus</name>
    <name type="common">Parasitic nematode worm</name>
    <dbReference type="NCBI Taxonomy" id="54126"/>
    <lineage>
        <taxon>Eukaryota</taxon>
        <taxon>Metazoa</taxon>
        <taxon>Ecdysozoa</taxon>
        <taxon>Nematoda</taxon>
        <taxon>Chromadorea</taxon>
        <taxon>Rhabditida</taxon>
        <taxon>Rhabditina</taxon>
        <taxon>Diplogasteromorpha</taxon>
        <taxon>Diplogasteroidea</taxon>
        <taxon>Neodiplogasteridae</taxon>
        <taxon>Pristionchus</taxon>
    </lineage>
</organism>
<accession>A0A8R1Z0F3</accession>
<sequence length="149" mass="17469">MSMPTVFSILENTYSRRPCTILRHLAVLFPRKISTVGRGNFILHSRSRDGRSSSVSLGNRMSIALLVHFKRRTHDGFPTSQVICSQERHHSKRLHRLRCWMIYVNHHMSSTKRFHPLALRHSEYEDPTPLPKDTILQAHCLDIRIKYEI</sequence>
<protein>
    <submittedName>
        <fullName evidence="1">Uncharacterized protein</fullName>
    </submittedName>
</protein>
<evidence type="ECO:0000313" key="1">
    <source>
        <dbReference type="EnsemblMetazoa" id="PPA42439.1"/>
    </source>
</evidence>
<gene>
    <name evidence="1" type="primary">WBGene00280808</name>
</gene>
<evidence type="ECO:0000313" key="2">
    <source>
        <dbReference type="Proteomes" id="UP000005239"/>
    </source>
</evidence>
<reference evidence="2" key="1">
    <citation type="journal article" date="2008" name="Nat. Genet.">
        <title>The Pristionchus pacificus genome provides a unique perspective on nematode lifestyle and parasitism.</title>
        <authorList>
            <person name="Dieterich C."/>
            <person name="Clifton S.W."/>
            <person name="Schuster L.N."/>
            <person name="Chinwalla A."/>
            <person name="Delehaunty K."/>
            <person name="Dinkelacker I."/>
            <person name="Fulton L."/>
            <person name="Fulton R."/>
            <person name="Godfrey J."/>
            <person name="Minx P."/>
            <person name="Mitreva M."/>
            <person name="Roeseler W."/>
            <person name="Tian H."/>
            <person name="Witte H."/>
            <person name="Yang S.P."/>
            <person name="Wilson R.K."/>
            <person name="Sommer R.J."/>
        </authorList>
    </citation>
    <scope>NUCLEOTIDE SEQUENCE [LARGE SCALE GENOMIC DNA]</scope>
    <source>
        <strain evidence="2">PS312</strain>
    </source>
</reference>
<dbReference type="EnsemblMetazoa" id="PPA42439.1">
    <property type="protein sequence ID" value="PPA42439.1"/>
    <property type="gene ID" value="WBGene00280808"/>
</dbReference>
<dbReference type="Proteomes" id="UP000005239">
    <property type="component" value="Unassembled WGS sequence"/>
</dbReference>
<accession>A0A2A6D2C8</accession>
<reference evidence="1" key="2">
    <citation type="submission" date="2022-06" db="UniProtKB">
        <authorList>
            <consortium name="EnsemblMetazoa"/>
        </authorList>
    </citation>
    <scope>IDENTIFICATION</scope>
    <source>
        <strain evidence="1">PS312</strain>
    </source>
</reference>
<keyword evidence="2" id="KW-1185">Reference proteome</keyword>
<proteinExistence type="predicted"/>
<dbReference type="AlphaFoldDB" id="A0A2A6D2C8"/>